<dbReference type="PANTHER" id="PTHR13165">
    <property type="entry name" value="ARSENITE-RESISTANCE PROTEIN 2"/>
    <property type="match status" value="1"/>
</dbReference>
<evidence type="ECO:0000313" key="10">
    <source>
        <dbReference type="WBParaSite" id="MBELARI_LOCUS9434"/>
    </source>
</evidence>
<evidence type="ECO:0000256" key="3">
    <source>
        <dbReference type="ARBA" id="ARBA00017364"/>
    </source>
</evidence>
<evidence type="ECO:0000259" key="7">
    <source>
        <dbReference type="Pfam" id="PF04959"/>
    </source>
</evidence>
<sequence>MAMYDSDEEDRRRDGAGGRFPRERGGGDRSFTSSYDRNGGGGTHPPPDPSDRRPPFKRSYGASFRKDDDPAPKRTRNETQPDLGPKFVKNETGKRPDGMEPMLSLQKYALENGLTDDAPELHDKYEQYKDEYHKRQYKMFFEAHKNEEWFKQKYHPTELKTKFTHQKEEIKRRLAVYNRLKNEGHLNEFSLEPENARNIVRLMNAVIVLLGGADDEMLSKVLSAKVSESTVTDVKLEGIELPDEEGKNDESQLIERYASIIIRCIPSTMTAIELKEVCERCPGFIRLHLNPAQSETNWTRKAIAAFKQNVDLKDVCLGINNIKVKGGELVAYANSESGERVRVSHPFINHKETALRFLHYALKILAVFDKKFGFFSTEDENVDFDSQLNELRKDLALGTDFVGKSTNPLIEKLRVRIPGRIKDETMHDIVDKMPSSSEIVFERDDNLLSSLDEIVFYLRVVYSFDLFDRIYYDDEDSLPNNMELFHIRNRDPPNNEGEMKTMKRGARKIFEQEAQKHLEAFFTARCISETRLIAYGLLDPEVAVEEMIVANTVKLSDEKWLCPLSGKKFKGPEFIKKHIQSKHAEAIDEARADSLYYNNYLCDYEKPTDQITDQNDHKNNDPRERRRMAPPRREERSPRKEAFRENNASFRRNFVGYKDLDAVVDTEVANVF</sequence>
<dbReference type="InterPro" id="IPR007042">
    <property type="entry name" value="SERRATE/Ars2_C"/>
</dbReference>
<dbReference type="PANTHER" id="PTHR13165:SF0">
    <property type="entry name" value="SERRATE RNA EFFECTOR MOLECULE HOMOLOG"/>
    <property type="match status" value="1"/>
</dbReference>
<dbReference type="GO" id="GO:0031053">
    <property type="term" value="P:primary miRNA processing"/>
    <property type="evidence" value="ECO:0007669"/>
    <property type="project" value="TreeGrafter"/>
</dbReference>
<evidence type="ECO:0000313" key="9">
    <source>
        <dbReference type="Proteomes" id="UP000887575"/>
    </source>
</evidence>
<feature type="domain" description="SERRATE/Ars2 N-terminal" evidence="8">
    <location>
        <begin position="118"/>
        <end position="210"/>
    </location>
</feature>
<feature type="region of interest" description="Disordered" evidence="6">
    <location>
        <begin position="1"/>
        <end position="100"/>
    </location>
</feature>
<feature type="compositionally biased region" description="Basic and acidic residues" evidence="6">
    <location>
        <begin position="631"/>
        <end position="644"/>
    </location>
</feature>
<dbReference type="GO" id="GO:0016604">
    <property type="term" value="C:nuclear body"/>
    <property type="evidence" value="ECO:0007669"/>
    <property type="project" value="TreeGrafter"/>
</dbReference>
<feature type="compositionally biased region" description="Basic and acidic residues" evidence="6">
    <location>
        <begin position="64"/>
        <end position="79"/>
    </location>
</feature>
<dbReference type="WBParaSite" id="MBELARI_LOCUS9434">
    <property type="protein sequence ID" value="MBELARI_LOCUS9434"/>
    <property type="gene ID" value="MBELARI_LOCUS9434"/>
</dbReference>
<proteinExistence type="inferred from homology"/>
<keyword evidence="4" id="KW-0539">Nucleus</keyword>
<evidence type="ECO:0000256" key="1">
    <source>
        <dbReference type="ARBA" id="ARBA00004123"/>
    </source>
</evidence>
<evidence type="ECO:0000256" key="6">
    <source>
        <dbReference type="SAM" id="MobiDB-lite"/>
    </source>
</evidence>
<evidence type="ECO:0000259" key="8">
    <source>
        <dbReference type="Pfam" id="PF12066"/>
    </source>
</evidence>
<reference evidence="10" key="1">
    <citation type="submission" date="2024-02" db="UniProtKB">
        <authorList>
            <consortium name="WormBaseParasite"/>
        </authorList>
    </citation>
    <scope>IDENTIFICATION</scope>
</reference>
<dbReference type="AlphaFoldDB" id="A0AAF3FR17"/>
<dbReference type="Pfam" id="PF04959">
    <property type="entry name" value="ARS2"/>
    <property type="match status" value="1"/>
</dbReference>
<evidence type="ECO:0000256" key="5">
    <source>
        <dbReference type="ARBA" id="ARBA00030701"/>
    </source>
</evidence>
<keyword evidence="9" id="KW-1185">Reference proteome</keyword>
<organism evidence="9 10">
    <name type="scientific">Mesorhabditis belari</name>
    <dbReference type="NCBI Taxonomy" id="2138241"/>
    <lineage>
        <taxon>Eukaryota</taxon>
        <taxon>Metazoa</taxon>
        <taxon>Ecdysozoa</taxon>
        <taxon>Nematoda</taxon>
        <taxon>Chromadorea</taxon>
        <taxon>Rhabditida</taxon>
        <taxon>Rhabditina</taxon>
        <taxon>Rhabditomorpha</taxon>
        <taxon>Rhabditoidea</taxon>
        <taxon>Rhabditidae</taxon>
        <taxon>Mesorhabditinae</taxon>
        <taxon>Mesorhabditis</taxon>
    </lineage>
</organism>
<dbReference type="InterPro" id="IPR039727">
    <property type="entry name" value="SE/Ars2"/>
</dbReference>
<protein>
    <recommendedName>
        <fullName evidence="3">Serrate RNA effector molecule homolog</fullName>
    </recommendedName>
    <alternativeName>
        <fullName evidence="5">Arsenite-resistance protein 2 homolog</fullName>
    </alternativeName>
</protein>
<evidence type="ECO:0000256" key="2">
    <source>
        <dbReference type="ARBA" id="ARBA00005407"/>
    </source>
</evidence>
<feature type="domain" description="SERRATE/Ars2 C-terminal" evidence="7">
    <location>
        <begin position="510"/>
        <end position="633"/>
    </location>
</feature>
<evidence type="ECO:0000256" key="4">
    <source>
        <dbReference type="ARBA" id="ARBA00023242"/>
    </source>
</evidence>
<feature type="compositionally biased region" description="Basic and acidic residues" evidence="6">
    <location>
        <begin position="608"/>
        <end position="624"/>
    </location>
</feature>
<feature type="compositionally biased region" description="Basic and acidic residues" evidence="6">
    <location>
        <begin position="9"/>
        <end position="27"/>
    </location>
</feature>
<feature type="region of interest" description="Disordered" evidence="6">
    <location>
        <begin position="608"/>
        <end position="644"/>
    </location>
</feature>
<accession>A0AAF3FR17</accession>
<dbReference type="Proteomes" id="UP000887575">
    <property type="component" value="Unassembled WGS sequence"/>
</dbReference>
<dbReference type="InterPro" id="IPR021933">
    <property type="entry name" value="SERRATE/Ars2_N"/>
</dbReference>
<name>A0AAF3FR17_9BILA</name>
<comment type="subcellular location">
    <subcellularLocation>
        <location evidence="1">Nucleus</location>
    </subcellularLocation>
</comment>
<feature type="compositionally biased region" description="Basic and acidic residues" evidence="6">
    <location>
        <begin position="88"/>
        <end position="98"/>
    </location>
</feature>
<dbReference type="Pfam" id="PF12066">
    <property type="entry name" value="SERRATE_Ars2_N"/>
    <property type="match status" value="1"/>
</dbReference>
<comment type="similarity">
    <text evidence="2">Belongs to the ARS2 family.</text>
</comment>